<dbReference type="EMBL" id="SRSD01000004">
    <property type="protein sequence ID" value="KAA0892208.1"/>
    <property type="molecule type" value="Genomic_DNA"/>
</dbReference>
<evidence type="ECO:0000259" key="3">
    <source>
        <dbReference type="Pfam" id="PF24481"/>
    </source>
</evidence>
<feature type="domain" description="CT398-like coiled coil hairpin" evidence="3">
    <location>
        <begin position="11"/>
        <end position="186"/>
    </location>
</feature>
<accession>A0A5A9XIS8</accession>
<feature type="coiled-coil region" evidence="1">
    <location>
        <begin position="90"/>
        <end position="156"/>
    </location>
</feature>
<evidence type="ECO:0000313" key="5">
    <source>
        <dbReference type="Proteomes" id="UP000324298"/>
    </source>
</evidence>
<reference evidence="4 5" key="1">
    <citation type="submission" date="2019-04" db="EMBL/GenBank/DDBJ databases">
        <title>Geobacter ruber sp. nov., ferric-reducing bacteria isolated from paddy soil.</title>
        <authorList>
            <person name="Xu Z."/>
            <person name="Masuda Y."/>
            <person name="Itoh H."/>
            <person name="Senoo K."/>
        </authorList>
    </citation>
    <scope>NUCLEOTIDE SEQUENCE [LARGE SCALE GENOMIC DNA]</scope>
    <source>
        <strain evidence="4 5">Red88</strain>
    </source>
</reference>
<dbReference type="OrthoDB" id="9795058at2"/>
<dbReference type="PANTHER" id="PTHR39082:SF1">
    <property type="entry name" value="SCAVENGER RECEPTOR CLASS A MEMBER 3"/>
    <property type="match status" value="1"/>
</dbReference>
<feature type="coiled-coil region" evidence="1">
    <location>
        <begin position="32"/>
        <end position="66"/>
    </location>
</feature>
<dbReference type="InterPro" id="IPR056003">
    <property type="entry name" value="CT398_CC_hairpin"/>
</dbReference>
<proteinExistence type="predicted"/>
<keyword evidence="1" id="KW-0175">Coiled coil</keyword>
<dbReference type="Pfam" id="PF24481">
    <property type="entry name" value="CT398_CC"/>
    <property type="match status" value="1"/>
</dbReference>
<gene>
    <name evidence="4" type="ORF">ET418_08390</name>
</gene>
<protein>
    <submittedName>
        <fullName evidence="4">Uncharacterized protein</fullName>
    </submittedName>
</protein>
<organism evidence="4 5">
    <name type="scientific">Oryzomonas rubra</name>
    <dbReference type="NCBI Taxonomy" id="2509454"/>
    <lineage>
        <taxon>Bacteria</taxon>
        <taxon>Pseudomonadati</taxon>
        <taxon>Thermodesulfobacteriota</taxon>
        <taxon>Desulfuromonadia</taxon>
        <taxon>Geobacterales</taxon>
        <taxon>Geobacteraceae</taxon>
        <taxon>Oryzomonas</taxon>
    </lineage>
</organism>
<feature type="domain" description="C4-type zinc ribbon" evidence="2">
    <location>
        <begin position="199"/>
        <end position="230"/>
    </location>
</feature>
<comment type="caution">
    <text evidence="4">The sequence shown here is derived from an EMBL/GenBank/DDBJ whole genome shotgun (WGS) entry which is preliminary data.</text>
</comment>
<dbReference type="InterPro" id="IPR052376">
    <property type="entry name" value="Oxidative_Scav/Glycosyltrans"/>
</dbReference>
<dbReference type="RefSeq" id="WP_149307145.1">
    <property type="nucleotide sequence ID" value="NZ_SRSD01000004.1"/>
</dbReference>
<evidence type="ECO:0000256" key="1">
    <source>
        <dbReference type="SAM" id="Coils"/>
    </source>
</evidence>
<dbReference type="Gene3D" id="1.10.287.1490">
    <property type="match status" value="1"/>
</dbReference>
<sequence>MKKRLEMLEQLQEIDYLIDNLKTTQSGLTEEMSGIEQALIDARQELSGLEGRVVLLEQEKGELESSQTVEQENIRRSETNMKEIKTNKEYQAVGREIAAARKQAAEIDEQTLQKVSQIEELNTEIATRKETLAELEQNTSQRRDEKQAEISKIQQDIDADVARREAITKELPPNLVKRYNALRKQRRGQAVAGARDGYCLGCNMNLPPQLYNSLYKGDELISCPHCQRVLILKLQPAAQ</sequence>
<dbReference type="Proteomes" id="UP000324298">
    <property type="component" value="Unassembled WGS sequence"/>
</dbReference>
<dbReference type="PANTHER" id="PTHR39082">
    <property type="entry name" value="PHOSPHOLIPASE C-BETA-2-RELATED"/>
    <property type="match status" value="1"/>
</dbReference>
<dbReference type="Pfam" id="PF02591">
    <property type="entry name" value="Zn_ribbon_9"/>
    <property type="match status" value="1"/>
</dbReference>
<evidence type="ECO:0000313" key="4">
    <source>
        <dbReference type="EMBL" id="KAA0892208.1"/>
    </source>
</evidence>
<name>A0A5A9XIS8_9BACT</name>
<dbReference type="InterPro" id="IPR003743">
    <property type="entry name" value="Zf-RING_7"/>
</dbReference>
<dbReference type="AlphaFoldDB" id="A0A5A9XIS8"/>
<evidence type="ECO:0000259" key="2">
    <source>
        <dbReference type="Pfam" id="PF02591"/>
    </source>
</evidence>
<keyword evidence="5" id="KW-1185">Reference proteome</keyword>